<keyword evidence="1" id="KW-0812">Transmembrane</keyword>
<keyword evidence="1" id="KW-0472">Membrane</keyword>
<dbReference type="RefSeq" id="WP_213144549.1">
    <property type="nucleotide sequence ID" value="NZ_JAGYPE020000013.1"/>
</dbReference>
<feature type="transmembrane region" description="Helical" evidence="1">
    <location>
        <begin position="239"/>
        <end position="259"/>
    </location>
</feature>
<evidence type="ECO:0000313" key="2">
    <source>
        <dbReference type="EMBL" id="MBS4184629.1"/>
    </source>
</evidence>
<sequence length="266" mass="30367">MKKIMLIIGILFIIVSPSTCYAEEEQNIFSLEELTIQVMPEFAFHPNDKEKDHPPLLIGYHGTIVNDSDQAQIGQIEIPLPMNEKGFRIGYVADYSADLKQVYEMEYRINRERGTISWTTSQEIGPHERYKFVIEFYTNSLNVNNDKKFLSYRFKSFVDIGLVNVNFTKPSKAKKMKLTPAPKEQSHADGEEKFAYHFQDVKAGDEKSFNLQYERSETKSVMELSKTDGRMEEKTSNNLALGAFGGISLLSAAALTVLIRKRNKVS</sequence>
<proteinExistence type="predicted"/>
<evidence type="ECO:0000256" key="1">
    <source>
        <dbReference type="SAM" id="Phobius"/>
    </source>
</evidence>
<keyword evidence="4" id="KW-1185">Reference proteome</keyword>
<accession>A0A942YBS9</accession>
<name>A0A942YBS9_9BACI</name>
<dbReference type="EMBL" id="JAGYPE020000013">
    <property type="protein sequence ID" value="MCH6265838.1"/>
    <property type="molecule type" value="Genomic_DNA"/>
</dbReference>
<evidence type="ECO:0000313" key="3">
    <source>
        <dbReference type="EMBL" id="MCH6265838.1"/>
    </source>
</evidence>
<protein>
    <submittedName>
        <fullName evidence="2">Uncharacterized protein</fullName>
    </submittedName>
</protein>
<dbReference type="EMBL" id="JAGYPE010000005">
    <property type="protein sequence ID" value="MBS4184629.1"/>
    <property type="molecule type" value="Genomic_DNA"/>
</dbReference>
<dbReference type="Proteomes" id="UP000677265">
    <property type="component" value="Unassembled WGS sequence"/>
</dbReference>
<comment type="caution">
    <text evidence="2">The sequence shown here is derived from an EMBL/GenBank/DDBJ whole genome shotgun (WGS) entry which is preliminary data.</text>
</comment>
<reference evidence="2" key="1">
    <citation type="submission" date="2021-05" db="EMBL/GenBank/DDBJ databases">
        <title>Novel Bacillus species.</title>
        <authorList>
            <person name="Liu G."/>
        </authorList>
    </citation>
    <scope>NUCLEOTIDE SEQUENCE</scope>
    <source>
        <strain evidence="2 4">FJAT-50051</strain>
    </source>
</reference>
<gene>
    <name evidence="3" type="ORF">KHB02_009845</name>
    <name evidence="2" type="ORF">KHB02_24960</name>
</gene>
<organism evidence="2">
    <name type="scientific">Neobacillus citreus</name>
    <dbReference type="NCBI Taxonomy" id="2833578"/>
    <lineage>
        <taxon>Bacteria</taxon>
        <taxon>Bacillati</taxon>
        <taxon>Bacillota</taxon>
        <taxon>Bacilli</taxon>
        <taxon>Bacillales</taxon>
        <taxon>Bacillaceae</taxon>
        <taxon>Neobacillus</taxon>
    </lineage>
</organism>
<keyword evidence="1" id="KW-1133">Transmembrane helix</keyword>
<dbReference type="AlphaFoldDB" id="A0A942YBS9"/>
<evidence type="ECO:0000313" key="4">
    <source>
        <dbReference type="Proteomes" id="UP000677265"/>
    </source>
</evidence>